<organism evidence="1 2">
    <name type="scientific">Rotaria sordida</name>
    <dbReference type="NCBI Taxonomy" id="392033"/>
    <lineage>
        <taxon>Eukaryota</taxon>
        <taxon>Metazoa</taxon>
        <taxon>Spiralia</taxon>
        <taxon>Gnathifera</taxon>
        <taxon>Rotifera</taxon>
        <taxon>Eurotatoria</taxon>
        <taxon>Bdelloidea</taxon>
        <taxon>Philodinida</taxon>
        <taxon>Philodinidae</taxon>
        <taxon>Rotaria</taxon>
    </lineage>
</organism>
<evidence type="ECO:0000313" key="2">
    <source>
        <dbReference type="Proteomes" id="UP000663823"/>
    </source>
</evidence>
<feature type="non-terminal residue" evidence="1">
    <location>
        <position position="25"/>
    </location>
</feature>
<reference evidence="1" key="1">
    <citation type="submission" date="2021-02" db="EMBL/GenBank/DDBJ databases">
        <authorList>
            <person name="Nowell W R."/>
        </authorList>
    </citation>
    <scope>NUCLEOTIDE SEQUENCE</scope>
</reference>
<comment type="caution">
    <text evidence="1">The sequence shown here is derived from an EMBL/GenBank/DDBJ whole genome shotgun (WGS) entry which is preliminary data.</text>
</comment>
<evidence type="ECO:0000313" key="1">
    <source>
        <dbReference type="EMBL" id="CAF4102913.1"/>
    </source>
</evidence>
<name>A0A819UXU1_9BILA</name>
<dbReference type="AlphaFoldDB" id="A0A819UXU1"/>
<dbReference type="Proteomes" id="UP000663823">
    <property type="component" value="Unassembled WGS sequence"/>
</dbReference>
<dbReference type="EMBL" id="CAJOAX010011941">
    <property type="protein sequence ID" value="CAF4102913.1"/>
    <property type="molecule type" value="Genomic_DNA"/>
</dbReference>
<protein>
    <submittedName>
        <fullName evidence="1">Uncharacterized protein</fullName>
    </submittedName>
</protein>
<gene>
    <name evidence="1" type="ORF">OTI717_LOCUS34201</name>
</gene>
<sequence length="25" mass="2818">MALILGCTEIPQLVQQNEIPHLPLF</sequence>
<accession>A0A819UXU1</accession>
<feature type="non-terminal residue" evidence="1">
    <location>
        <position position="1"/>
    </location>
</feature>
<proteinExistence type="predicted"/>